<dbReference type="AlphaFoldDB" id="A0A8K0KB25"/>
<gene>
    <name evidence="8" type="ORF">J437_LFUL011505</name>
</gene>
<keyword evidence="4" id="KW-0813">Transport</keyword>
<comment type="caution">
    <text evidence="8">The sequence shown here is derived from an EMBL/GenBank/DDBJ whole genome shotgun (WGS) entry which is preliminary data.</text>
</comment>
<keyword evidence="5 7" id="KW-1133">Transmembrane helix</keyword>
<evidence type="ECO:0000256" key="5">
    <source>
        <dbReference type="ARBA" id="ARBA00022989"/>
    </source>
</evidence>
<feature type="non-terminal residue" evidence="8">
    <location>
        <position position="356"/>
    </location>
</feature>
<organism evidence="8 9">
    <name type="scientific">Ladona fulva</name>
    <name type="common">Scarce chaser dragonfly</name>
    <name type="synonym">Libellula fulva</name>
    <dbReference type="NCBI Taxonomy" id="123851"/>
    <lineage>
        <taxon>Eukaryota</taxon>
        <taxon>Metazoa</taxon>
        <taxon>Ecdysozoa</taxon>
        <taxon>Arthropoda</taxon>
        <taxon>Hexapoda</taxon>
        <taxon>Insecta</taxon>
        <taxon>Pterygota</taxon>
        <taxon>Palaeoptera</taxon>
        <taxon>Odonata</taxon>
        <taxon>Epiprocta</taxon>
        <taxon>Anisoptera</taxon>
        <taxon>Libelluloidea</taxon>
        <taxon>Libellulidae</taxon>
        <taxon>Ladona</taxon>
    </lineage>
</organism>
<dbReference type="GO" id="GO:0022857">
    <property type="term" value="F:transmembrane transporter activity"/>
    <property type="evidence" value="ECO:0007669"/>
    <property type="project" value="InterPro"/>
</dbReference>
<reference evidence="8" key="2">
    <citation type="submission" date="2017-10" db="EMBL/GenBank/DDBJ databases">
        <title>Ladona fulva Genome sequencing and assembly.</title>
        <authorList>
            <person name="Murali S."/>
            <person name="Richards S."/>
            <person name="Bandaranaike D."/>
            <person name="Bellair M."/>
            <person name="Blankenburg K."/>
            <person name="Chao H."/>
            <person name="Dinh H."/>
            <person name="Doddapaneni H."/>
            <person name="Dugan-Rocha S."/>
            <person name="Elkadiri S."/>
            <person name="Gnanaolivu R."/>
            <person name="Hernandez B."/>
            <person name="Skinner E."/>
            <person name="Javaid M."/>
            <person name="Lee S."/>
            <person name="Li M."/>
            <person name="Ming W."/>
            <person name="Munidasa M."/>
            <person name="Muniz J."/>
            <person name="Nguyen L."/>
            <person name="Hughes D."/>
            <person name="Osuji N."/>
            <person name="Pu L.-L."/>
            <person name="Puazo M."/>
            <person name="Qu C."/>
            <person name="Quiroz J."/>
            <person name="Raj R."/>
            <person name="Weissenberger G."/>
            <person name="Xin Y."/>
            <person name="Zou X."/>
            <person name="Han Y."/>
            <person name="Worley K."/>
            <person name="Muzny D."/>
            <person name="Gibbs R."/>
        </authorList>
    </citation>
    <scope>NUCLEOTIDE SEQUENCE</scope>
    <source>
        <strain evidence="8">Sampled in the wild</strain>
    </source>
</reference>
<dbReference type="OrthoDB" id="205993at2759"/>
<reference evidence="8" key="1">
    <citation type="submission" date="2013-04" db="EMBL/GenBank/DDBJ databases">
        <authorList>
            <person name="Qu J."/>
            <person name="Murali S.C."/>
            <person name="Bandaranaike D."/>
            <person name="Bellair M."/>
            <person name="Blankenburg K."/>
            <person name="Chao H."/>
            <person name="Dinh H."/>
            <person name="Doddapaneni H."/>
            <person name="Downs B."/>
            <person name="Dugan-Rocha S."/>
            <person name="Elkadiri S."/>
            <person name="Gnanaolivu R.D."/>
            <person name="Hernandez B."/>
            <person name="Javaid M."/>
            <person name="Jayaseelan J.C."/>
            <person name="Lee S."/>
            <person name="Li M."/>
            <person name="Ming W."/>
            <person name="Munidasa M."/>
            <person name="Muniz J."/>
            <person name="Nguyen L."/>
            <person name="Ongeri F."/>
            <person name="Osuji N."/>
            <person name="Pu L.-L."/>
            <person name="Puazo M."/>
            <person name="Qu C."/>
            <person name="Quiroz J."/>
            <person name="Raj R."/>
            <person name="Weissenberger G."/>
            <person name="Xin Y."/>
            <person name="Zou X."/>
            <person name="Han Y."/>
            <person name="Richards S."/>
            <person name="Worley K."/>
            <person name="Muzny D."/>
            <person name="Gibbs R."/>
        </authorList>
    </citation>
    <scope>NUCLEOTIDE SEQUENCE</scope>
    <source>
        <strain evidence="8">Sampled in the wild</strain>
    </source>
</reference>
<accession>A0A8K0KB25</accession>
<evidence type="ECO:0000256" key="2">
    <source>
        <dbReference type="ARBA" id="ARBA00005982"/>
    </source>
</evidence>
<keyword evidence="4" id="KW-0571">Peptide transport</keyword>
<evidence type="ECO:0000313" key="9">
    <source>
        <dbReference type="Proteomes" id="UP000792457"/>
    </source>
</evidence>
<feature type="transmembrane region" description="Helical" evidence="7">
    <location>
        <begin position="27"/>
        <end position="54"/>
    </location>
</feature>
<keyword evidence="3 7" id="KW-0812">Transmembrane</keyword>
<dbReference type="Proteomes" id="UP000792457">
    <property type="component" value="Unassembled WGS sequence"/>
</dbReference>
<feature type="transmembrane region" description="Helical" evidence="7">
    <location>
        <begin position="140"/>
        <end position="162"/>
    </location>
</feature>
<evidence type="ECO:0000313" key="8">
    <source>
        <dbReference type="EMBL" id="KAG8230864.1"/>
    </source>
</evidence>
<proteinExistence type="inferred from homology"/>
<feature type="transmembrane region" description="Helical" evidence="7">
    <location>
        <begin position="210"/>
        <end position="236"/>
    </location>
</feature>
<dbReference type="Gene3D" id="1.20.1250.20">
    <property type="entry name" value="MFS general substrate transporter like domains"/>
    <property type="match status" value="1"/>
</dbReference>
<protein>
    <recommendedName>
        <fullName evidence="10">Solute carrier family 15 member 4</fullName>
    </recommendedName>
</protein>
<keyword evidence="4" id="KW-0653">Protein transport</keyword>
<feature type="transmembrane region" description="Helical" evidence="7">
    <location>
        <begin position="66"/>
        <end position="86"/>
    </location>
</feature>
<dbReference type="GO" id="GO:0016020">
    <property type="term" value="C:membrane"/>
    <property type="evidence" value="ECO:0007669"/>
    <property type="project" value="UniProtKB-SubCell"/>
</dbReference>
<feature type="transmembrane region" description="Helical" evidence="7">
    <location>
        <begin position="313"/>
        <end position="331"/>
    </location>
</feature>
<sequence>MESESTPLLLHPHQSGLLPWDLRRSRIAGGVILLTLTLERLAFYALVTNLLVFLTKGRPDYDSWSTDQAITAVLVFVGLSYFSALLGGWLSDALLGRFWAIFAGFSAYILGYALLAALANNSFTFLGCDRSKISDNPSPCVAHVYVILVTIGLGVGVVKANIPPFGAEQVRYGGSESMRKFFNWYYWCINVGSVIGVGALSYVEQEMPNGFFWAFVSAVICLVLALVVFCLARPYYLIHRPTGSLLTNILQIIVEGICGRFRQRHTLQSSPIFGFYRNRPRNPNRRSPSWLDYAKIRYGGSHHDSAVEDVKRLTAIILLFICLVPYWLVFFQIETGFQAQGVHLDVGLAKQKNAFQ</sequence>
<comment type="similarity">
    <text evidence="2">Belongs to the major facilitator superfamily. Proton-dependent oligopeptide transporter (POT/PTR) (TC 2.A.17) family.</text>
</comment>
<evidence type="ECO:0000256" key="4">
    <source>
        <dbReference type="ARBA" id="ARBA00022856"/>
    </source>
</evidence>
<keyword evidence="6 7" id="KW-0472">Membrane</keyword>
<dbReference type="SUPFAM" id="SSF103473">
    <property type="entry name" value="MFS general substrate transporter"/>
    <property type="match status" value="1"/>
</dbReference>
<keyword evidence="9" id="KW-1185">Reference proteome</keyword>
<feature type="transmembrane region" description="Helical" evidence="7">
    <location>
        <begin position="98"/>
        <end position="119"/>
    </location>
</feature>
<evidence type="ECO:0000256" key="3">
    <source>
        <dbReference type="ARBA" id="ARBA00022692"/>
    </source>
</evidence>
<evidence type="ECO:0000256" key="1">
    <source>
        <dbReference type="ARBA" id="ARBA00004141"/>
    </source>
</evidence>
<evidence type="ECO:0000256" key="7">
    <source>
        <dbReference type="SAM" id="Phobius"/>
    </source>
</evidence>
<name>A0A8K0KB25_LADFU</name>
<evidence type="ECO:0008006" key="10">
    <source>
        <dbReference type="Google" id="ProtNLM"/>
    </source>
</evidence>
<dbReference type="PANTHER" id="PTHR11654">
    <property type="entry name" value="OLIGOPEPTIDE TRANSPORTER-RELATED"/>
    <property type="match status" value="1"/>
</dbReference>
<dbReference type="InterPro" id="IPR036259">
    <property type="entry name" value="MFS_trans_sf"/>
</dbReference>
<dbReference type="Pfam" id="PF00854">
    <property type="entry name" value="PTR2"/>
    <property type="match status" value="1"/>
</dbReference>
<evidence type="ECO:0000256" key="6">
    <source>
        <dbReference type="ARBA" id="ARBA00023136"/>
    </source>
</evidence>
<dbReference type="EMBL" id="KZ308517">
    <property type="protein sequence ID" value="KAG8230864.1"/>
    <property type="molecule type" value="Genomic_DNA"/>
</dbReference>
<feature type="transmembrane region" description="Helical" evidence="7">
    <location>
        <begin position="184"/>
        <end position="203"/>
    </location>
</feature>
<comment type="subcellular location">
    <subcellularLocation>
        <location evidence="1">Membrane</location>
        <topology evidence="1">Multi-pass membrane protein</topology>
    </subcellularLocation>
</comment>
<dbReference type="InterPro" id="IPR000109">
    <property type="entry name" value="POT_fam"/>
</dbReference>
<dbReference type="GO" id="GO:0015833">
    <property type="term" value="P:peptide transport"/>
    <property type="evidence" value="ECO:0007669"/>
    <property type="project" value="UniProtKB-KW"/>
</dbReference>